<protein>
    <recommendedName>
        <fullName evidence="1">BTB domain-containing protein</fullName>
    </recommendedName>
</protein>
<organism evidence="2 3">
    <name type="scientific">Stereocaulon virgatum</name>
    <dbReference type="NCBI Taxonomy" id="373712"/>
    <lineage>
        <taxon>Eukaryota</taxon>
        <taxon>Fungi</taxon>
        <taxon>Dikarya</taxon>
        <taxon>Ascomycota</taxon>
        <taxon>Pezizomycotina</taxon>
        <taxon>Lecanoromycetes</taxon>
        <taxon>OSLEUM clade</taxon>
        <taxon>Lecanoromycetidae</taxon>
        <taxon>Lecanorales</taxon>
        <taxon>Lecanorineae</taxon>
        <taxon>Stereocaulaceae</taxon>
        <taxon>Stereocaulon</taxon>
    </lineage>
</organism>
<accession>A0ABR4A900</accession>
<evidence type="ECO:0000259" key="1">
    <source>
        <dbReference type="PROSITE" id="PS50097"/>
    </source>
</evidence>
<dbReference type="Pfam" id="PF00651">
    <property type="entry name" value="BTB"/>
    <property type="match status" value="1"/>
</dbReference>
<keyword evidence="3" id="KW-1185">Reference proteome</keyword>
<dbReference type="InterPro" id="IPR000210">
    <property type="entry name" value="BTB/POZ_dom"/>
</dbReference>
<evidence type="ECO:0000313" key="3">
    <source>
        <dbReference type="Proteomes" id="UP001590950"/>
    </source>
</evidence>
<dbReference type="Gene3D" id="3.30.710.10">
    <property type="entry name" value="Potassium Channel Kv1.1, Chain A"/>
    <property type="match status" value="1"/>
</dbReference>
<dbReference type="SUPFAM" id="SSF54695">
    <property type="entry name" value="POZ domain"/>
    <property type="match status" value="1"/>
</dbReference>
<feature type="domain" description="BTB" evidence="1">
    <location>
        <begin position="38"/>
        <end position="105"/>
    </location>
</feature>
<dbReference type="EMBL" id="JBEFKJ010000017">
    <property type="protein sequence ID" value="KAL2041386.1"/>
    <property type="molecule type" value="Genomic_DNA"/>
</dbReference>
<evidence type="ECO:0000313" key="2">
    <source>
        <dbReference type="EMBL" id="KAL2041386.1"/>
    </source>
</evidence>
<gene>
    <name evidence="2" type="ORF">N7G274_005768</name>
</gene>
<name>A0ABR4A900_9LECA</name>
<comment type="caution">
    <text evidence="2">The sequence shown here is derived from an EMBL/GenBank/DDBJ whole genome shotgun (WGS) entry which is preliminary data.</text>
</comment>
<reference evidence="2 3" key="1">
    <citation type="submission" date="2024-09" db="EMBL/GenBank/DDBJ databases">
        <title>Rethinking Asexuality: The Enigmatic Case of Functional Sexual Genes in Lepraria (Stereocaulaceae).</title>
        <authorList>
            <person name="Doellman M."/>
            <person name="Sun Y."/>
            <person name="Barcenas-Pena A."/>
            <person name="Lumbsch H.T."/>
            <person name="Grewe F."/>
        </authorList>
    </citation>
    <scope>NUCLEOTIDE SEQUENCE [LARGE SCALE GENOMIC DNA]</scope>
    <source>
        <strain evidence="2 3">Mercado 3170</strain>
    </source>
</reference>
<dbReference type="PANTHER" id="PTHR47843">
    <property type="entry name" value="BTB DOMAIN-CONTAINING PROTEIN-RELATED"/>
    <property type="match status" value="1"/>
</dbReference>
<dbReference type="PANTHER" id="PTHR47843:SF2">
    <property type="entry name" value="BTB DOMAIN-CONTAINING PROTEIN"/>
    <property type="match status" value="1"/>
</dbReference>
<proteinExistence type="predicted"/>
<dbReference type="Proteomes" id="UP001590950">
    <property type="component" value="Unassembled WGS sequence"/>
</dbReference>
<sequence>MVLTSRNIERIMSPNSGDTATHTRKKRRLDLDSFDDIVDIFVGPSRHHFQMHKDLLCNVSTYFPAALNGYLKEAQEQKIEFLEDSVEVFKYFRYWLYSQTLLMTTEAENDIEWRTLIDIFIFGDMRSIPRLQNAAIDGMIEKQATDAHNPLEEVRYIYENTIEKSPLRSLFVNFTHTIVHFNHRDWADGWLIEEKYELFPKRFLFDVAVAYCRKVSHLAGGIGSFKDNRWRYHVKY</sequence>
<dbReference type="InterPro" id="IPR011333">
    <property type="entry name" value="SKP1/BTB/POZ_sf"/>
</dbReference>
<dbReference type="PROSITE" id="PS50097">
    <property type="entry name" value="BTB"/>
    <property type="match status" value="1"/>
</dbReference>